<dbReference type="InterPro" id="IPR011990">
    <property type="entry name" value="TPR-like_helical_dom_sf"/>
</dbReference>
<comment type="caution">
    <text evidence="1">The sequence shown here is derived from an EMBL/GenBank/DDBJ whole genome shotgun (WGS) entry which is preliminary data.</text>
</comment>
<proteinExistence type="predicted"/>
<evidence type="ECO:0000313" key="2">
    <source>
        <dbReference type="Proteomes" id="UP000473574"/>
    </source>
</evidence>
<gene>
    <name evidence="1" type="ORF">D0962_32015</name>
</gene>
<dbReference type="SUPFAM" id="SSF48452">
    <property type="entry name" value="TPR-like"/>
    <property type="match status" value="1"/>
</dbReference>
<name>A0A6M0SFK6_9CYAN</name>
<reference evidence="1 2" key="1">
    <citation type="journal article" date="2020" name="Microb. Ecol.">
        <title>Ecogenomics of the Marine Benthic Filamentous Cyanobacterium Adonisia.</title>
        <authorList>
            <person name="Walter J.M."/>
            <person name="Coutinho F.H."/>
            <person name="Leomil L."/>
            <person name="Hargreaves P.I."/>
            <person name="Campeao M.E."/>
            <person name="Vieira V.V."/>
            <person name="Silva B.S."/>
            <person name="Fistarol G.O."/>
            <person name="Salomon P.S."/>
            <person name="Sawabe T."/>
            <person name="Mino S."/>
            <person name="Hosokawa M."/>
            <person name="Miyashita H."/>
            <person name="Maruyama F."/>
            <person name="van Verk M.C."/>
            <person name="Dutilh B.E."/>
            <person name="Thompson C.C."/>
            <person name="Thompson F.L."/>
        </authorList>
    </citation>
    <scope>NUCLEOTIDE SEQUENCE [LARGE SCALE GENOMIC DNA]</scope>
    <source>
        <strain evidence="1 2">CCMR0082</strain>
    </source>
</reference>
<dbReference type="AlphaFoldDB" id="A0A6M0SFK6"/>
<organism evidence="1 2">
    <name type="scientific">Adonisia turfae CCMR0082</name>
    <dbReference type="NCBI Taxonomy" id="2304604"/>
    <lineage>
        <taxon>Bacteria</taxon>
        <taxon>Bacillati</taxon>
        <taxon>Cyanobacteriota</taxon>
        <taxon>Adonisia</taxon>
        <taxon>Adonisia turfae</taxon>
    </lineage>
</organism>
<evidence type="ECO:0000313" key="1">
    <source>
        <dbReference type="EMBL" id="NEZ67330.1"/>
    </source>
</evidence>
<sequence length="126" mass="14618">MLFDRGNRSADNLYLDARKRWTRVVSLSIHDSEDMLHSVERLLQKARRQNSRHVPSLVLLSDVLMALGSTQNAMEIVDSLIAIEPGNDTHVQKKALLERLQVTANYDNREAIWEFIEARWTQTSDW</sequence>
<dbReference type="EMBL" id="QZCE01000002">
    <property type="protein sequence ID" value="NEZ67330.1"/>
    <property type="molecule type" value="Genomic_DNA"/>
</dbReference>
<accession>A0A6M0SFK6</accession>
<dbReference type="Proteomes" id="UP000473574">
    <property type="component" value="Unassembled WGS sequence"/>
</dbReference>
<protein>
    <submittedName>
        <fullName evidence="1">Uncharacterized protein</fullName>
    </submittedName>
</protein>